<reference evidence="2" key="1">
    <citation type="submission" date="2020-01" db="EMBL/GenBank/DDBJ databases">
        <authorList>
            <person name="Fang Y."/>
            <person name="Sun R."/>
            <person name="Nie L."/>
            <person name="He J."/>
            <person name="Hao L."/>
            <person name="Wang L."/>
            <person name="Su S."/>
            <person name="Lv E."/>
            <person name="Zhang Z."/>
            <person name="Xie R."/>
            <person name="Liu H."/>
        </authorList>
    </citation>
    <scope>NUCLEOTIDE SEQUENCE [LARGE SCALE GENOMIC DNA]</scope>
    <source>
        <strain evidence="2">XCT-53</strain>
    </source>
</reference>
<dbReference type="EMBL" id="JAABLQ010000001">
    <property type="protein sequence ID" value="NBN76792.1"/>
    <property type="molecule type" value="Genomic_DNA"/>
</dbReference>
<accession>A0A7X5EZ44</accession>
<organism evidence="1 2">
    <name type="scientific">Pannonibacter tanglangensis</name>
    <dbReference type="NCBI Taxonomy" id="2750084"/>
    <lineage>
        <taxon>Bacteria</taxon>
        <taxon>Pseudomonadati</taxon>
        <taxon>Pseudomonadota</taxon>
        <taxon>Alphaproteobacteria</taxon>
        <taxon>Hyphomicrobiales</taxon>
        <taxon>Stappiaceae</taxon>
        <taxon>Pannonibacter</taxon>
    </lineage>
</organism>
<dbReference type="RefSeq" id="WP_161707528.1">
    <property type="nucleotide sequence ID" value="NZ_JAABLQ010000001.1"/>
</dbReference>
<gene>
    <name evidence="1" type="ORF">GWI72_00755</name>
</gene>
<evidence type="ECO:0000313" key="2">
    <source>
        <dbReference type="Proteomes" id="UP000586722"/>
    </source>
</evidence>
<dbReference type="AlphaFoldDB" id="A0A7X5EZ44"/>
<protein>
    <submittedName>
        <fullName evidence="1">Uncharacterized protein</fullName>
    </submittedName>
</protein>
<keyword evidence="2" id="KW-1185">Reference proteome</keyword>
<sequence length="140" mass="14977">MNDDRSYTTSLPGLLGDIAEIAGVDVAYRIASSHGGTRVSIPPQAVDGHWLTELVGFATADQICRGLATLDPDGRLRGVSNEIIPRGPASLLANARRQAARELQAGASAREAARRSGLHERTIWRMKAGQRDDDAQGSLF</sequence>
<proteinExistence type="predicted"/>
<name>A0A7X5EZ44_9HYPH</name>
<evidence type="ECO:0000313" key="1">
    <source>
        <dbReference type="EMBL" id="NBN76792.1"/>
    </source>
</evidence>
<comment type="caution">
    <text evidence="1">The sequence shown here is derived from an EMBL/GenBank/DDBJ whole genome shotgun (WGS) entry which is preliminary data.</text>
</comment>
<dbReference type="Proteomes" id="UP000586722">
    <property type="component" value="Unassembled WGS sequence"/>
</dbReference>